<dbReference type="EMBL" id="JACIDJ010000001">
    <property type="protein sequence ID" value="MBB3897574.1"/>
    <property type="molecule type" value="Genomic_DNA"/>
</dbReference>
<evidence type="ECO:0000256" key="1">
    <source>
        <dbReference type="SAM" id="MobiDB-lite"/>
    </source>
</evidence>
<evidence type="ECO:0000313" key="4">
    <source>
        <dbReference type="Proteomes" id="UP000553193"/>
    </source>
</evidence>
<dbReference type="InterPro" id="IPR036206">
    <property type="entry name" value="ThiamineP_synth_sf"/>
</dbReference>
<dbReference type="GO" id="GO:0009228">
    <property type="term" value="P:thiamine biosynthetic process"/>
    <property type="evidence" value="ECO:0007669"/>
    <property type="project" value="UniProtKB-KW"/>
</dbReference>
<dbReference type="Pfam" id="PF02581">
    <property type="entry name" value="TMP-TENI"/>
    <property type="match status" value="1"/>
</dbReference>
<gene>
    <name evidence="3" type="ORF">GGQ83_001000</name>
</gene>
<comment type="caution">
    <text evidence="3">The sequence shown here is derived from an EMBL/GenBank/DDBJ whole genome shotgun (WGS) entry which is preliminary data.</text>
</comment>
<sequence>MTFIRHAPRRGQPPARLLLSDPARLPDPRAAAARLPPGSGVLARDVAPGLLPGLARLCRARGLVLLVSGEGRVALRLRAGLHLPDRRPARHLLPFLAARRAGAPWAALSVAAHGRPGLARGRRLAADFVLLSPVFPTRSHPGAPSLGVWRFAALAARAGRPVLALGGMTRRNARRVPTAGFAAIDGLG</sequence>
<feature type="domain" description="Thiamine phosphate synthase/TenI" evidence="2">
    <location>
        <begin position="54"/>
        <end position="183"/>
    </location>
</feature>
<evidence type="ECO:0000259" key="2">
    <source>
        <dbReference type="Pfam" id="PF02581"/>
    </source>
</evidence>
<accession>A0A840ABC9</accession>
<dbReference type="SUPFAM" id="SSF51391">
    <property type="entry name" value="Thiamin phosphate synthase"/>
    <property type="match status" value="1"/>
</dbReference>
<dbReference type="RefSeq" id="WP_184382503.1">
    <property type="nucleotide sequence ID" value="NZ_JACIDJ010000001.1"/>
</dbReference>
<keyword evidence="4" id="KW-1185">Reference proteome</keyword>
<dbReference type="GO" id="GO:0004789">
    <property type="term" value="F:thiamine-phosphate diphosphorylase activity"/>
    <property type="evidence" value="ECO:0007669"/>
    <property type="project" value="UniProtKB-EC"/>
</dbReference>
<keyword evidence="3" id="KW-0808">Transferase</keyword>
<evidence type="ECO:0000313" key="3">
    <source>
        <dbReference type="EMBL" id="MBB3897574.1"/>
    </source>
</evidence>
<dbReference type="AlphaFoldDB" id="A0A840ABC9"/>
<name>A0A840ABC9_9PROT</name>
<reference evidence="3 4" key="1">
    <citation type="submission" date="2020-08" db="EMBL/GenBank/DDBJ databases">
        <title>Genomic Encyclopedia of Type Strains, Phase IV (KMG-IV): sequencing the most valuable type-strain genomes for metagenomic binning, comparative biology and taxonomic classification.</title>
        <authorList>
            <person name="Goeker M."/>
        </authorList>
    </citation>
    <scope>NUCLEOTIDE SEQUENCE [LARGE SCALE GENOMIC DNA]</scope>
    <source>
        <strain evidence="3 4">DSM 19979</strain>
    </source>
</reference>
<proteinExistence type="predicted"/>
<dbReference type="EC" id="2.5.1.3" evidence="3"/>
<dbReference type="InterPro" id="IPR022998">
    <property type="entry name" value="ThiamineP_synth_TenI"/>
</dbReference>
<dbReference type="InterPro" id="IPR013785">
    <property type="entry name" value="Aldolase_TIM"/>
</dbReference>
<dbReference type="Gene3D" id="3.20.20.70">
    <property type="entry name" value="Aldolase class I"/>
    <property type="match status" value="1"/>
</dbReference>
<feature type="region of interest" description="Disordered" evidence="1">
    <location>
        <begin position="1"/>
        <end position="21"/>
    </location>
</feature>
<dbReference type="Proteomes" id="UP000553193">
    <property type="component" value="Unassembled WGS sequence"/>
</dbReference>
<organism evidence="3 4">
    <name type="scientific">Roseococcus suduntuyensis</name>
    <dbReference type="NCBI Taxonomy" id="455361"/>
    <lineage>
        <taxon>Bacteria</taxon>
        <taxon>Pseudomonadati</taxon>
        <taxon>Pseudomonadota</taxon>
        <taxon>Alphaproteobacteria</taxon>
        <taxon>Acetobacterales</taxon>
        <taxon>Roseomonadaceae</taxon>
        <taxon>Roseococcus</taxon>
    </lineage>
</organism>
<dbReference type="CDD" id="cd00564">
    <property type="entry name" value="TMP_TenI"/>
    <property type="match status" value="1"/>
</dbReference>
<protein>
    <submittedName>
        <fullName evidence="3">Thiamine-phosphate pyrophosphorylase</fullName>
        <ecNumber evidence="3">2.5.1.3</ecNumber>
    </submittedName>
</protein>